<sequence>MASPALPVAEITTQLASSHLEKKEDATPLQLLEIPGYDQDLSWSIHEERVAVRKVDLCILTFIVLLFTFMQFDRTNISAALTDTLRTDINVNTSQINTAQTLFILGFILTEIPFNIITKKIGAETWLPITMFLWGVCTWCQIFMKSASGLFALRFFIGAMEGGYIPGMALYISRYYTNPELGLRFALFWASNAVAGSLSGPLSLGLLSLSGTHGLKGWQWLFLIEGAVTCFLAVVAYLYLPHSAPKPKSFFGKSWNIFTEREAAILTTRVLRDDATKGYTQGKSVQIQDLKDTFMDWKIYGHVVSAFLSMLMIYPINTYAPSLIKSLGFGGYNANGLNSVGSVVSLIISISIAWNSDRTQERGFHIAFGFCVGIAGLLWTALAPVSSSKWVVYGGIVLTQAGMGSTQALNAAWLSSVVDDRKRPIALAMYVMGIQLAGFPGNQLFRQQDAPRYSRGLIIAAACAAAGAVIVLVWKGIYAFVERRQNRSPVNVTESPRSEESAWGEKK</sequence>
<feature type="transmembrane region" description="Helical" evidence="6">
    <location>
        <begin position="336"/>
        <end position="354"/>
    </location>
</feature>
<dbReference type="Proteomes" id="UP000091956">
    <property type="component" value="Unassembled WGS sequence"/>
</dbReference>
<feature type="transmembrane region" description="Helical" evidence="6">
    <location>
        <begin position="150"/>
        <end position="173"/>
    </location>
</feature>
<reference evidence="9" key="2">
    <citation type="journal article" date="2018" name="Nat. Commun.">
        <title>Extreme sensitivity to ultraviolet light in the fungal pathogen causing white-nose syndrome of bats.</title>
        <authorList>
            <person name="Palmer J.M."/>
            <person name="Drees K.P."/>
            <person name="Foster J.T."/>
            <person name="Lindner D.L."/>
        </authorList>
    </citation>
    <scope>NUCLEOTIDE SEQUENCE [LARGE SCALE GENOMIC DNA]</scope>
    <source>
        <strain evidence="9">UAMH 10579</strain>
    </source>
</reference>
<keyword evidence="9" id="KW-1185">Reference proteome</keyword>
<feature type="transmembrane region" description="Helical" evidence="6">
    <location>
        <begin position="125"/>
        <end position="144"/>
    </location>
</feature>
<organism evidence="8 9">
    <name type="scientific">Pseudogymnoascus verrucosus</name>
    <dbReference type="NCBI Taxonomy" id="342668"/>
    <lineage>
        <taxon>Eukaryota</taxon>
        <taxon>Fungi</taxon>
        <taxon>Dikarya</taxon>
        <taxon>Ascomycota</taxon>
        <taxon>Pezizomycotina</taxon>
        <taxon>Leotiomycetes</taxon>
        <taxon>Thelebolales</taxon>
        <taxon>Thelebolaceae</taxon>
        <taxon>Pseudogymnoascus</taxon>
    </lineage>
</organism>
<dbReference type="EMBL" id="KV460276">
    <property type="protein sequence ID" value="OBT91995.1"/>
    <property type="molecule type" value="Genomic_DNA"/>
</dbReference>
<dbReference type="Gene3D" id="1.20.1250.20">
    <property type="entry name" value="MFS general substrate transporter like domains"/>
    <property type="match status" value="2"/>
</dbReference>
<evidence type="ECO:0000256" key="1">
    <source>
        <dbReference type="ARBA" id="ARBA00004141"/>
    </source>
</evidence>
<evidence type="ECO:0000256" key="3">
    <source>
        <dbReference type="ARBA" id="ARBA00022692"/>
    </source>
</evidence>
<evidence type="ECO:0000256" key="4">
    <source>
        <dbReference type="ARBA" id="ARBA00022989"/>
    </source>
</evidence>
<dbReference type="RefSeq" id="XP_018125728.1">
    <property type="nucleotide sequence ID" value="XM_018279328.2"/>
</dbReference>
<evidence type="ECO:0000313" key="9">
    <source>
        <dbReference type="Proteomes" id="UP000091956"/>
    </source>
</evidence>
<keyword evidence="4 6" id="KW-1133">Transmembrane helix</keyword>
<keyword evidence="3 6" id="KW-0812">Transmembrane</keyword>
<dbReference type="OrthoDB" id="2985014at2759"/>
<feature type="transmembrane region" description="Helical" evidence="6">
    <location>
        <begin position="99"/>
        <end position="118"/>
    </location>
</feature>
<dbReference type="InterPro" id="IPR036259">
    <property type="entry name" value="MFS_trans_sf"/>
</dbReference>
<dbReference type="PANTHER" id="PTHR43791:SF86">
    <property type="entry name" value="MAJOR FACILITATOR SUPERFAMILY (MFS) PROFILE DOMAIN-CONTAINING PROTEIN"/>
    <property type="match status" value="1"/>
</dbReference>
<dbReference type="Pfam" id="PF07690">
    <property type="entry name" value="MFS_1"/>
    <property type="match status" value="1"/>
</dbReference>
<feature type="transmembrane region" description="Helical" evidence="6">
    <location>
        <begin position="366"/>
        <end position="385"/>
    </location>
</feature>
<comment type="subcellular location">
    <subcellularLocation>
        <location evidence="1">Membrane</location>
        <topology evidence="1">Multi-pass membrane protein</topology>
    </subcellularLocation>
</comment>
<feature type="transmembrane region" description="Helical" evidence="6">
    <location>
        <begin position="425"/>
        <end position="445"/>
    </location>
</feature>
<evidence type="ECO:0000256" key="2">
    <source>
        <dbReference type="ARBA" id="ARBA00022448"/>
    </source>
</evidence>
<evidence type="ECO:0000256" key="5">
    <source>
        <dbReference type="ARBA" id="ARBA00023136"/>
    </source>
</evidence>
<evidence type="ECO:0000256" key="6">
    <source>
        <dbReference type="SAM" id="Phobius"/>
    </source>
</evidence>
<dbReference type="InterPro" id="IPR011701">
    <property type="entry name" value="MFS"/>
</dbReference>
<feature type="transmembrane region" description="Helical" evidence="6">
    <location>
        <begin position="299"/>
        <end position="316"/>
    </location>
</feature>
<feature type="transmembrane region" description="Helical" evidence="6">
    <location>
        <begin position="55"/>
        <end position="72"/>
    </location>
</feature>
<dbReference type="InterPro" id="IPR020846">
    <property type="entry name" value="MFS_dom"/>
</dbReference>
<dbReference type="GeneID" id="28843307"/>
<feature type="transmembrane region" description="Helical" evidence="6">
    <location>
        <begin position="218"/>
        <end position="240"/>
    </location>
</feature>
<dbReference type="GO" id="GO:0016020">
    <property type="term" value="C:membrane"/>
    <property type="evidence" value="ECO:0007669"/>
    <property type="project" value="UniProtKB-SubCell"/>
</dbReference>
<evidence type="ECO:0000259" key="7">
    <source>
        <dbReference type="PROSITE" id="PS50850"/>
    </source>
</evidence>
<dbReference type="GO" id="GO:0022857">
    <property type="term" value="F:transmembrane transporter activity"/>
    <property type="evidence" value="ECO:0007669"/>
    <property type="project" value="InterPro"/>
</dbReference>
<protein>
    <recommendedName>
        <fullName evidence="7">Major facilitator superfamily (MFS) profile domain-containing protein</fullName>
    </recommendedName>
</protein>
<proteinExistence type="predicted"/>
<feature type="transmembrane region" description="Helical" evidence="6">
    <location>
        <begin position="457"/>
        <end position="481"/>
    </location>
</feature>
<gene>
    <name evidence="8" type="ORF">VE01_09921</name>
</gene>
<accession>A0A1B8G840</accession>
<feature type="domain" description="Major facilitator superfamily (MFS) profile" evidence="7">
    <location>
        <begin position="59"/>
        <end position="479"/>
    </location>
</feature>
<feature type="transmembrane region" description="Helical" evidence="6">
    <location>
        <begin position="185"/>
        <end position="206"/>
    </location>
</feature>
<dbReference type="PROSITE" id="PS50850">
    <property type="entry name" value="MFS"/>
    <property type="match status" value="1"/>
</dbReference>
<dbReference type="SUPFAM" id="SSF103473">
    <property type="entry name" value="MFS general substrate transporter"/>
    <property type="match status" value="1"/>
</dbReference>
<keyword evidence="2" id="KW-0813">Transport</keyword>
<keyword evidence="5 6" id="KW-0472">Membrane</keyword>
<dbReference type="FunFam" id="1.20.1250.20:FF:000106">
    <property type="entry name" value="MFS transporter, putative"/>
    <property type="match status" value="1"/>
</dbReference>
<dbReference type="PANTHER" id="PTHR43791">
    <property type="entry name" value="PERMEASE-RELATED"/>
    <property type="match status" value="1"/>
</dbReference>
<evidence type="ECO:0000313" key="8">
    <source>
        <dbReference type="EMBL" id="OBT91995.1"/>
    </source>
</evidence>
<feature type="transmembrane region" description="Helical" evidence="6">
    <location>
        <begin position="391"/>
        <end position="413"/>
    </location>
</feature>
<dbReference type="AlphaFoldDB" id="A0A1B8G840"/>
<reference evidence="8 9" key="1">
    <citation type="submission" date="2016-03" db="EMBL/GenBank/DDBJ databases">
        <title>Comparative genomics of Pseudogymnoascus destructans, the fungus causing white-nose syndrome of bats.</title>
        <authorList>
            <person name="Palmer J.M."/>
            <person name="Drees K.P."/>
            <person name="Foster J.T."/>
            <person name="Lindner D.L."/>
        </authorList>
    </citation>
    <scope>NUCLEOTIDE SEQUENCE [LARGE SCALE GENOMIC DNA]</scope>
    <source>
        <strain evidence="8 9">UAMH 10579</strain>
    </source>
</reference>
<name>A0A1B8G840_9PEZI</name>